<dbReference type="InterPro" id="IPR036390">
    <property type="entry name" value="WH_DNA-bd_sf"/>
</dbReference>
<organism evidence="2 3">
    <name type="scientific">Achromobacter aloeverae</name>
    <dbReference type="NCBI Taxonomy" id="1750518"/>
    <lineage>
        <taxon>Bacteria</taxon>
        <taxon>Pseudomonadati</taxon>
        <taxon>Pseudomonadota</taxon>
        <taxon>Betaproteobacteria</taxon>
        <taxon>Burkholderiales</taxon>
        <taxon>Alcaligenaceae</taxon>
        <taxon>Achromobacter</taxon>
    </lineage>
</organism>
<dbReference type="EMBL" id="PYAL01000001">
    <property type="protein sequence ID" value="RXN93358.1"/>
    <property type="molecule type" value="Genomic_DNA"/>
</dbReference>
<dbReference type="GO" id="GO:0006950">
    <property type="term" value="P:response to stress"/>
    <property type="evidence" value="ECO:0007669"/>
    <property type="project" value="TreeGrafter"/>
</dbReference>
<dbReference type="Pfam" id="PF12802">
    <property type="entry name" value="MarR_2"/>
    <property type="match status" value="1"/>
</dbReference>
<proteinExistence type="predicted"/>
<dbReference type="InterPro" id="IPR012712">
    <property type="entry name" value="HpaR/FarR"/>
</dbReference>
<dbReference type="Proteomes" id="UP000290849">
    <property type="component" value="Unassembled WGS sequence"/>
</dbReference>
<dbReference type="RefSeq" id="WP_129149314.1">
    <property type="nucleotide sequence ID" value="NZ_JBHSDO010000006.1"/>
</dbReference>
<evidence type="ECO:0000313" key="3">
    <source>
        <dbReference type="Proteomes" id="UP000290849"/>
    </source>
</evidence>
<dbReference type="InterPro" id="IPR000835">
    <property type="entry name" value="HTH_MarR-typ"/>
</dbReference>
<dbReference type="GO" id="GO:0003677">
    <property type="term" value="F:DNA binding"/>
    <property type="evidence" value="ECO:0007669"/>
    <property type="project" value="InterPro"/>
</dbReference>
<sequence length="161" mass="17877">MSKPSLPQQSMRSFARSLPMALLKARESVMVRFRPSLRAHGLTEQQWRVLRAMSAADQSLRPSELSGMTFISMPSLSRLLKTLEGRALITRGRHETDLRGAEFGLTPQGLAIVDEIAPESETIYAEIERTLGQDNLEQLYRVLDQVVQRLGTPDAADAGGE</sequence>
<dbReference type="NCBIfam" id="TIGR02337">
    <property type="entry name" value="HpaR"/>
    <property type="match status" value="1"/>
</dbReference>
<dbReference type="SMART" id="SM00347">
    <property type="entry name" value="HTH_MARR"/>
    <property type="match status" value="1"/>
</dbReference>
<keyword evidence="3" id="KW-1185">Reference proteome</keyword>
<dbReference type="GO" id="GO:0045892">
    <property type="term" value="P:negative regulation of DNA-templated transcription"/>
    <property type="evidence" value="ECO:0007669"/>
    <property type="project" value="InterPro"/>
</dbReference>
<dbReference type="PRINTS" id="PR00598">
    <property type="entry name" value="HTHMARR"/>
</dbReference>
<dbReference type="Gene3D" id="1.10.10.10">
    <property type="entry name" value="Winged helix-like DNA-binding domain superfamily/Winged helix DNA-binding domain"/>
    <property type="match status" value="1"/>
</dbReference>
<accession>A0A4Q1HQK5</accession>
<evidence type="ECO:0000313" key="2">
    <source>
        <dbReference type="EMBL" id="RXN93358.1"/>
    </source>
</evidence>
<reference evidence="2 3" key="1">
    <citation type="journal article" date="2017" name="Int. J. Syst. Evol. Microbiol.">
        <title>Achromobacter aloeverae sp. nov., isolated from the root of Aloe vera (L.) Burm.f.</title>
        <authorList>
            <person name="Kuncharoen N."/>
            <person name="Muramatsu Y."/>
            <person name="Shibata C."/>
            <person name="Kamakura Y."/>
            <person name="Nakagawa Y."/>
            <person name="Tanasupawat S."/>
        </authorList>
    </citation>
    <scope>NUCLEOTIDE SEQUENCE [LARGE SCALE GENOMIC DNA]</scope>
    <source>
        <strain evidence="2 3">AVA-1</strain>
    </source>
</reference>
<protein>
    <submittedName>
        <fullName evidence="2">Homoprotocatechuate degradation operon regulator HpaR</fullName>
    </submittedName>
</protein>
<dbReference type="InterPro" id="IPR039422">
    <property type="entry name" value="MarR/SlyA-like"/>
</dbReference>
<feature type="domain" description="HTH marR-type" evidence="1">
    <location>
        <begin position="15"/>
        <end position="148"/>
    </location>
</feature>
<dbReference type="PANTHER" id="PTHR33164:SF13">
    <property type="entry name" value="4-HYDROXYPHENYLACETATE CATABOLISM PROTEIN"/>
    <property type="match status" value="1"/>
</dbReference>
<gene>
    <name evidence="2" type="primary">hpaR</name>
    <name evidence="2" type="ORF">C7R54_06610</name>
</gene>
<dbReference type="InterPro" id="IPR036388">
    <property type="entry name" value="WH-like_DNA-bd_sf"/>
</dbReference>
<dbReference type="PROSITE" id="PS50995">
    <property type="entry name" value="HTH_MARR_2"/>
    <property type="match status" value="1"/>
</dbReference>
<dbReference type="GO" id="GO:0003700">
    <property type="term" value="F:DNA-binding transcription factor activity"/>
    <property type="evidence" value="ECO:0007669"/>
    <property type="project" value="InterPro"/>
</dbReference>
<name>A0A4Q1HQK5_9BURK</name>
<dbReference type="AlphaFoldDB" id="A0A4Q1HQK5"/>
<comment type="caution">
    <text evidence="2">The sequence shown here is derived from an EMBL/GenBank/DDBJ whole genome shotgun (WGS) entry which is preliminary data.</text>
</comment>
<dbReference type="SUPFAM" id="SSF46785">
    <property type="entry name" value="Winged helix' DNA-binding domain"/>
    <property type="match status" value="1"/>
</dbReference>
<dbReference type="PANTHER" id="PTHR33164">
    <property type="entry name" value="TRANSCRIPTIONAL REGULATOR, MARR FAMILY"/>
    <property type="match status" value="1"/>
</dbReference>
<evidence type="ECO:0000259" key="1">
    <source>
        <dbReference type="PROSITE" id="PS50995"/>
    </source>
</evidence>
<dbReference type="OrthoDB" id="8588347at2"/>